<gene>
    <name evidence="2" type="ORF">CR513_45351</name>
</gene>
<name>A0A371F985_MUCPR</name>
<organism evidence="2 3">
    <name type="scientific">Mucuna pruriens</name>
    <name type="common">Velvet bean</name>
    <name type="synonym">Dolichos pruriens</name>
    <dbReference type="NCBI Taxonomy" id="157652"/>
    <lineage>
        <taxon>Eukaryota</taxon>
        <taxon>Viridiplantae</taxon>
        <taxon>Streptophyta</taxon>
        <taxon>Embryophyta</taxon>
        <taxon>Tracheophyta</taxon>
        <taxon>Spermatophyta</taxon>
        <taxon>Magnoliopsida</taxon>
        <taxon>eudicotyledons</taxon>
        <taxon>Gunneridae</taxon>
        <taxon>Pentapetalae</taxon>
        <taxon>rosids</taxon>
        <taxon>fabids</taxon>
        <taxon>Fabales</taxon>
        <taxon>Fabaceae</taxon>
        <taxon>Papilionoideae</taxon>
        <taxon>50 kb inversion clade</taxon>
        <taxon>NPAAA clade</taxon>
        <taxon>indigoferoid/millettioid clade</taxon>
        <taxon>Phaseoleae</taxon>
        <taxon>Mucuna</taxon>
    </lineage>
</organism>
<dbReference type="Proteomes" id="UP000257109">
    <property type="component" value="Unassembled WGS sequence"/>
</dbReference>
<dbReference type="AlphaFoldDB" id="A0A371F985"/>
<dbReference type="CDD" id="cd00303">
    <property type="entry name" value="retropepsin_like"/>
    <property type="match status" value="1"/>
</dbReference>
<feature type="region of interest" description="Disordered" evidence="1">
    <location>
        <begin position="41"/>
        <end position="60"/>
    </location>
</feature>
<accession>A0A371F985</accession>
<evidence type="ECO:0000256" key="1">
    <source>
        <dbReference type="SAM" id="MobiDB-lite"/>
    </source>
</evidence>
<dbReference type="InterPro" id="IPR021109">
    <property type="entry name" value="Peptidase_aspartic_dom_sf"/>
</dbReference>
<proteinExistence type="predicted"/>
<evidence type="ECO:0000313" key="3">
    <source>
        <dbReference type="Proteomes" id="UP000257109"/>
    </source>
</evidence>
<protein>
    <submittedName>
        <fullName evidence="2">Uncharacterized protein</fullName>
    </submittedName>
</protein>
<keyword evidence="3" id="KW-1185">Reference proteome</keyword>
<feature type="non-terminal residue" evidence="2">
    <location>
        <position position="1"/>
    </location>
</feature>
<reference evidence="2" key="1">
    <citation type="submission" date="2018-05" db="EMBL/GenBank/DDBJ databases">
        <title>Draft genome of Mucuna pruriens seed.</title>
        <authorList>
            <person name="Nnadi N.E."/>
            <person name="Vos R."/>
            <person name="Hasami M.H."/>
            <person name="Devisetty U.K."/>
            <person name="Aguiy J.C."/>
        </authorList>
    </citation>
    <scope>NUCLEOTIDE SEQUENCE [LARGE SCALE GENOMIC DNA]</scope>
    <source>
        <strain evidence="2">JCA_2017</strain>
    </source>
</reference>
<evidence type="ECO:0000313" key="2">
    <source>
        <dbReference type="EMBL" id="RDX74850.1"/>
    </source>
</evidence>
<dbReference type="OrthoDB" id="3863715at2759"/>
<dbReference type="EMBL" id="QJKJ01010035">
    <property type="protein sequence ID" value="RDX74850.1"/>
    <property type="molecule type" value="Genomic_DNA"/>
</dbReference>
<sequence>MARFIGGLKEIVDVVELQHYMEIEDLLHKAIQVERQLKSKSSPKFASSSSSSWRSNWKNNKVVTNSKEDVKAKYSNAPSKGVKELGILLPNVQVKEPMVTRDNGEIESSSDDEIAPLEDYSDLEVAAPINGDILVTKHALSIQPKENGDMEQREHNFHTRCHTNDKVCNIIIEGGSCINVASTILVEKINLQTAKHTRSYSLQWLSNIEEVKVDKQVSVPFAIENYKDEVLCDVVLLEARHILLGRPWQLDRKVTDNGYTNCLSFIYNGLKLPLLHCLQSKYMKTK</sequence>
<dbReference type="PANTHER" id="PTHR35046:SF9">
    <property type="entry name" value="RNA-DIRECTED DNA POLYMERASE"/>
    <property type="match status" value="1"/>
</dbReference>
<comment type="caution">
    <text evidence="2">The sequence shown here is derived from an EMBL/GenBank/DDBJ whole genome shotgun (WGS) entry which is preliminary data.</text>
</comment>
<dbReference type="Gene3D" id="2.40.70.10">
    <property type="entry name" value="Acid Proteases"/>
    <property type="match status" value="1"/>
</dbReference>
<dbReference type="PANTHER" id="PTHR35046">
    <property type="entry name" value="ZINC KNUCKLE (CCHC-TYPE) FAMILY PROTEIN"/>
    <property type="match status" value="1"/>
</dbReference>